<dbReference type="Gene3D" id="3.40.190.10">
    <property type="entry name" value="Periplasmic binding protein-like II"/>
    <property type="match status" value="2"/>
</dbReference>
<evidence type="ECO:0000313" key="3">
    <source>
        <dbReference type="EMBL" id="SMC26611.1"/>
    </source>
</evidence>
<dbReference type="SUPFAM" id="SSF53850">
    <property type="entry name" value="Periplasmic binding protein-like II"/>
    <property type="match status" value="1"/>
</dbReference>
<dbReference type="STRING" id="1121001.SAMN02745857_02550"/>
<dbReference type="PANTHER" id="PTHR38834">
    <property type="entry name" value="PERIPLASMIC SUBSTRATE BINDING PROTEIN FAMILY 3"/>
    <property type="match status" value="1"/>
</dbReference>
<evidence type="ECO:0000256" key="1">
    <source>
        <dbReference type="SAM" id="SignalP"/>
    </source>
</evidence>
<protein>
    <submittedName>
        <fullName evidence="3">Amino acid ABC transporter substrate-binding protein, PAAT family</fullName>
    </submittedName>
</protein>
<dbReference type="AlphaFoldDB" id="A0A1W1XST3"/>
<feature type="signal peptide" evidence="1">
    <location>
        <begin position="1"/>
        <end position="22"/>
    </location>
</feature>
<sequence length="240" mass="26186">MGTRQHLGAALGFCVCAQLACALTFVTEDYPPFNMQVDGEVSGIATELLAQALQRAGLQASFELMPWARALFLARSQPDTCVYSAVRTAERERFYRWIGPLVADEIKLFARADNPLRLNSAADASKFRVGGYNGDAYSDLAEKMGIPLERAASDVQNLLKLRAGRIDLWVAGSRVGPYRARLAGFQNGIKPVLTLASGKDTQMWLACNPQLGGATFDRLNAAVQAVLKAGELERISARYR</sequence>
<proteinExistence type="predicted"/>
<keyword evidence="4" id="KW-1185">Reference proteome</keyword>
<dbReference type="PANTHER" id="PTHR38834:SF3">
    <property type="entry name" value="SOLUTE-BINDING PROTEIN FAMILY 3_N-TERMINAL DOMAIN-CONTAINING PROTEIN"/>
    <property type="match status" value="1"/>
</dbReference>
<gene>
    <name evidence="3" type="ORF">SAMN02745857_02550</name>
</gene>
<name>A0A1W1XST3_9NEIS</name>
<feature type="domain" description="Solute-binding protein family 3/N-terminal" evidence="2">
    <location>
        <begin position="22"/>
        <end position="240"/>
    </location>
</feature>
<feature type="chain" id="PRO_5013026367" evidence="1">
    <location>
        <begin position="23"/>
        <end position="240"/>
    </location>
</feature>
<evidence type="ECO:0000259" key="2">
    <source>
        <dbReference type="SMART" id="SM00062"/>
    </source>
</evidence>
<reference evidence="3 4" key="1">
    <citation type="submission" date="2017-04" db="EMBL/GenBank/DDBJ databases">
        <authorList>
            <person name="Afonso C.L."/>
            <person name="Miller P.J."/>
            <person name="Scott M.A."/>
            <person name="Spackman E."/>
            <person name="Goraichik I."/>
            <person name="Dimitrov K.M."/>
            <person name="Suarez D.L."/>
            <person name="Swayne D.E."/>
        </authorList>
    </citation>
    <scope>NUCLEOTIDE SEQUENCE [LARGE SCALE GENOMIC DNA]</scope>
    <source>
        <strain evidence="3 4">DSM 23236</strain>
    </source>
</reference>
<dbReference type="InterPro" id="IPR001638">
    <property type="entry name" value="Solute-binding_3/MltF_N"/>
</dbReference>
<dbReference type="Pfam" id="PF00497">
    <property type="entry name" value="SBP_bac_3"/>
    <property type="match status" value="1"/>
</dbReference>
<accession>A0A1W1XST3</accession>
<dbReference type="EMBL" id="FWXD01000014">
    <property type="protein sequence ID" value="SMC26611.1"/>
    <property type="molecule type" value="Genomic_DNA"/>
</dbReference>
<organism evidence="3 4">
    <name type="scientific">Andreprevotia lacus DSM 23236</name>
    <dbReference type="NCBI Taxonomy" id="1121001"/>
    <lineage>
        <taxon>Bacteria</taxon>
        <taxon>Pseudomonadati</taxon>
        <taxon>Pseudomonadota</taxon>
        <taxon>Betaproteobacteria</taxon>
        <taxon>Neisseriales</taxon>
        <taxon>Chitinibacteraceae</taxon>
        <taxon>Andreprevotia</taxon>
    </lineage>
</organism>
<keyword evidence="1" id="KW-0732">Signal</keyword>
<dbReference type="Proteomes" id="UP000192761">
    <property type="component" value="Unassembled WGS sequence"/>
</dbReference>
<evidence type="ECO:0000313" key="4">
    <source>
        <dbReference type="Proteomes" id="UP000192761"/>
    </source>
</evidence>
<dbReference type="SMART" id="SM00062">
    <property type="entry name" value="PBPb"/>
    <property type="match status" value="1"/>
</dbReference>